<evidence type="ECO:0000256" key="3">
    <source>
        <dbReference type="PROSITE-ProRule" id="PRU00221"/>
    </source>
</evidence>
<feature type="domain" description="NWD1/2-like winged helix-turn-helix" evidence="5">
    <location>
        <begin position="496"/>
        <end position="620"/>
    </location>
</feature>
<feature type="compositionally biased region" description="Basic and acidic residues" evidence="4">
    <location>
        <begin position="1497"/>
        <end position="1516"/>
    </location>
</feature>
<dbReference type="SUPFAM" id="SSF50998">
    <property type="entry name" value="Quinoprotein alcohol dehydrogenase-like"/>
    <property type="match status" value="1"/>
</dbReference>
<dbReference type="PANTHER" id="PTHR19871:SF38">
    <property type="entry name" value="PROTEIN QUI-1"/>
    <property type="match status" value="1"/>
</dbReference>
<dbReference type="EMBL" id="CAJGYM010000046">
    <property type="protein sequence ID" value="CAD6194687.1"/>
    <property type="molecule type" value="Genomic_DNA"/>
</dbReference>
<evidence type="ECO:0000313" key="6">
    <source>
        <dbReference type="EMBL" id="CAD6194687.1"/>
    </source>
</evidence>
<feature type="repeat" description="WD" evidence="3">
    <location>
        <begin position="848"/>
        <end position="889"/>
    </location>
</feature>
<dbReference type="InterPro" id="IPR001680">
    <property type="entry name" value="WD40_rpt"/>
</dbReference>
<dbReference type="InterPro" id="IPR011047">
    <property type="entry name" value="Quinoprotein_ADH-like_sf"/>
</dbReference>
<dbReference type="SUPFAM" id="SSF50978">
    <property type="entry name" value="WD40 repeat-like"/>
    <property type="match status" value="1"/>
</dbReference>
<feature type="region of interest" description="Disordered" evidence="4">
    <location>
        <begin position="1"/>
        <end position="30"/>
    </location>
</feature>
<dbReference type="SMART" id="SM00320">
    <property type="entry name" value="WD40"/>
    <property type="match status" value="12"/>
</dbReference>
<accession>A0A8S1HHT0</accession>
<dbReference type="Proteomes" id="UP000835052">
    <property type="component" value="Unassembled WGS sequence"/>
</dbReference>
<evidence type="ECO:0000256" key="2">
    <source>
        <dbReference type="ARBA" id="ARBA00022737"/>
    </source>
</evidence>
<dbReference type="InterPro" id="IPR057588">
    <property type="entry name" value="NWD1/2-like_WH"/>
</dbReference>
<dbReference type="Pfam" id="PF00400">
    <property type="entry name" value="WD40"/>
    <property type="match status" value="5"/>
</dbReference>
<protein>
    <recommendedName>
        <fullName evidence="5">NWD1/2-like winged helix-turn-helix domain-containing protein</fullName>
    </recommendedName>
</protein>
<dbReference type="PROSITE" id="PS00678">
    <property type="entry name" value="WD_REPEATS_1"/>
    <property type="match status" value="3"/>
</dbReference>
<evidence type="ECO:0000313" key="7">
    <source>
        <dbReference type="Proteomes" id="UP000835052"/>
    </source>
</evidence>
<evidence type="ECO:0000256" key="1">
    <source>
        <dbReference type="ARBA" id="ARBA00022574"/>
    </source>
</evidence>
<dbReference type="InterPro" id="IPR036322">
    <property type="entry name" value="WD40_repeat_dom_sf"/>
</dbReference>
<keyword evidence="2" id="KW-0677">Repeat</keyword>
<proteinExistence type="predicted"/>
<feature type="repeat" description="WD" evidence="3">
    <location>
        <begin position="932"/>
        <end position="973"/>
    </location>
</feature>
<feature type="repeat" description="WD" evidence="3">
    <location>
        <begin position="890"/>
        <end position="931"/>
    </location>
</feature>
<sequence length="1535" mass="170544">MFRRASPSTKKQEDVKKKTTARKMTSPSKATTSKAVSTTIYVIYNDCEEFPLERSVLWQDVLPELQNYGFHSNFDVQWVDVGLEFSKLTSFTAEKVLRRWENDETSWIVCLVGDKYGAPTPPSTIRKQEFESIRSAFFENNGDVRIIDQSYAIDRSYQSDEYRLQPSILNDPKLRAKLTKAVQKGAQAAFDEGSINQIHEERQRRFFISPIHVVAQRIIQSPTNSRCTFLLRKFDGVTIEAATTNANFLEKTPDSSRKVEDLKNEISAKMDEKATFAHVLTPENGDIAYFFASKDGEKYRDKLTRQVTERLKSQFSLMHRDVRPDPPASLIDLADEENNSHLAHLKHQLSIPHYSRTDIDKKADEILSSKKGGSHFKLEKIIEIFETYIEKLEKPLYLFIDDIHLLKHGNFLSNCEKRVKSQAPQKLIVFVTASNVSPVQSLFTITQTFNVTTPTEDDVIEMMKKVVAAEGRRLSNEQWGAVRQQIVGSNENILFAKSLIHEMLQQGSLNAKGGFEGRLERLEVEFGTAAVQAVCKFLSVASHGLTRLELHDVLSSQRDLLSQIGTTVSFPPLLLDEILEAFGPILHTVFIDQRNVISISHFSLLNIVRHRYLSSTADLKATHVALSDLFSEHGVTSEELSPRSSFTYTNFPQALKKENGSTNVRKLRLLWFHLLHTGNMDALKELTLCHFDYIDLIVRYFGVMHLLTLYEECAMQVLHHDLQALCEQVLLPSLSTIVRDNEQLAAEVIGRLRFTRADNSHFLNTMVEQAMGWVDLYNRQPLLVPLTCWISPPTMKMCRSFLLKEWKAGQTVLAPTQNHQHVLISGNQSAPGFIYMYHIASQYLIATFKGHSAAVTSICASNNGMFFVSTSVDLTVKIWSFVTGECLKTLKPHSQKVLGAILSSDDSFMITASADSSAKMINVESGDVIRSFSDHTGSVVSLQLTSNDQFLITGSGDFVVQMWDVTNGNCISRMGGLMAPVSCLAITTNDAFVVVACEDETLKVFSTVSGQELHELMGHEGKVNALACAQDDCQLFAATKSKIFCYDIHNGQMIDVLDCAQPFPVFSLKISSDNYFLVSGCGPKVHIWNIQKRNHDAHDVTVDKEGFLTAIAMSYDEKVSACGTYNGIVALWDLDICQCISTVVQAKGIPVTCITFTVDNAFLISGNSVGSILLLDAANGNVIRDINFHTTEIVSICSLYTGKVLSCDKDGKFIQWDTFLEDDIPEMVVQGVKPPVFVPPSGRILIGHCPANVKEMKIWTLPEEAAPVQKNKLSHNDEITCFATAPKGGSLVATGSLDMSLKLWNIESGFLTQVLVGHDDVVTCCDLADDERIVVSGSRDRKVIIWNVATGDVVCNIFASASVTSVALTRDGTVAFSSTEEGWLEAWTTDKGRRLSSFNAHRPIRKVITSLEANRLLVHLTGCAQLPILCLHNTPASAHAATRRRSARTHSVSSIGNEIVTASDAKKETTSASSNTLQTGNGQAATGSGRPSQPRPTFDKLERSKSRTSLIEKDRPTTLTQAVTPVQKSSMCSIL</sequence>
<dbReference type="Pfam" id="PF25469">
    <property type="entry name" value="WHD_NWD1"/>
    <property type="match status" value="1"/>
</dbReference>
<comment type="caution">
    <text evidence="6">The sequence shown here is derived from an EMBL/GenBank/DDBJ whole genome shotgun (WGS) entry which is preliminary data.</text>
</comment>
<dbReference type="OrthoDB" id="9990676at2759"/>
<dbReference type="PROSITE" id="PS50082">
    <property type="entry name" value="WD_REPEATS_2"/>
    <property type="match status" value="5"/>
</dbReference>
<dbReference type="InterPro" id="IPR015943">
    <property type="entry name" value="WD40/YVTN_repeat-like_dom_sf"/>
</dbReference>
<dbReference type="InterPro" id="IPR052752">
    <property type="entry name" value="NACHT-WD_repeat"/>
</dbReference>
<feature type="region of interest" description="Disordered" evidence="4">
    <location>
        <begin position="1441"/>
        <end position="1517"/>
    </location>
</feature>
<keyword evidence="1 3" id="KW-0853">WD repeat</keyword>
<dbReference type="PANTHER" id="PTHR19871">
    <property type="entry name" value="BETA TRANSDUCIN-RELATED PROTEIN"/>
    <property type="match status" value="1"/>
</dbReference>
<evidence type="ECO:0000256" key="4">
    <source>
        <dbReference type="SAM" id="MobiDB-lite"/>
    </source>
</evidence>
<feature type="repeat" description="WD" evidence="3">
    <location>
        <begin position="1272"/>
        <end position="1314"/>
    </location>
</feature>
<feature type="compositionally biased region" description="Polar residues" evidence="4">
    <location>
        <begin position="1470"/>
        <end position="1491"/>
    </location>
</feature>
<reference evidence="6" key="1">
    <citation type="submission" date="2020-10" db="EMBL/GenBank/DDBJ databases">
        <authorList>
            <person name="Kikuchi T."/>
        </authorList>
    </citation>
    <scope>NUCLEOTIDE SEQUENCE</scope>
    <source>
        <strain evidence="6">NKZ352</strain>
    </source>
</reference>
<dbReference type="InterPro" id="IPR027417">
    <property type="entry name" value="P-loop_NTPase"/>
</dbReference>
<name>A0A8S1HHT0_9PELO</name>
<dbReference type="SUPFAM" id="SSF52540">
    <property type="entry name" value="P-loop containing nucleoside triphosphate hydrolases"/>
    <property type="match status" value="1"/>
</dbReference>
<keyword evidence="7" id="KW-1185">Reference proteome</keyword>
<dbReference type="CDD" id="cd00200">
    <property type="entry name" value="WD40"/>
    <property type="match status" value="1"/>
</dbReference>
<evidence type="ECO:0000259" key="5">
    <source>
        <dbReference type="Pfam" id="PF25469"/>
    </source>
</evidence>
<organism evidence="6 7">
    <name type="scientific">Caenorhabditis auriculariae</name>
    <dbReference type="NCBI Taxonomy" id="2777116"/>
    <lineage>
        <taxon>Eukaryota</taxon>
        <taxon>Metazoa</taxon>
        <taxon>Ecdysozoa</taxon>
        <taxon>Nematoda</taxon>
        <taxon>Chromadorea</taxon>
        <taxon>Rhabditida</taxon>
        <taxon>Rhabditina</taxon>
        <taxon>Rhabditomorpha</taxon>
        <taxon>Rhabditoidea</taxon>
        <taxon>Rhabditidae</taxon>
        <taxon>Peloderinae</taxon>
        <taxon>Caenorhabditis</taxon>
    </lineage>
</organism>
<gene>
    <name evidence="6" type="ORF">CAUJ_LOCUS10606</name>
</gene>
<dbReference type="Gene3D" id="2.130.10.10">
    <property type="entry name" value="YVTN repeat-like/Quinoprotein amine dehydrogenase"/>
    <property type="match status" value="3"/>
</dbReference>
<feature type="repeat" description="WD" evidence="3">
    <location>
        <begin position="1315"/>
        <end position="1356"/>
    </location>
</feature>
<dbReference type="InterPro" id="IPR019775">
    <property type="entry name" value="WD40_repeat_CS"/>
</dbReference>
<dbReference type="PROSITE" id="PS50294">
    <property type="entry name" value="WD_REPEATS_REGION"/>
    <property type="match status" value="4"/>
</dbReference>